<reference evidence="3 4" key="1">
    <citation type="submission" date="2019-03" db="EMBL/GenBank/DDBJ databases">
        <title>Alkanindiges illinoisensis: a potential pathogenic isolated from ascites of a gastric cancer patient with abdominal metastasis.</title>
        <authorList>
            <person name="Hu X."/>
            <person name="Yang B."/>
            <person name="Yan X."/>
            <person name="Lin L."/>
            <person name="Zhao H."/>
            <person name="Zhou F."/>
            <person name="Su B."/>
            <person name="Chen J."/>
            <person name="Rui Y."/>
            <person name="Wang Q."/>
            <person name="Zheng L."/>
        </authorList>
    </citation>
    <scope>NUCLEOTIDE SEQUENCE [LARGE SCALE GENOMIC DNA]</scope>
    <source>
        <strain evidence="3 4">NFYY 23406</strain>
    </source>
</reference>
<feature type="transmembrane region" description="Helical" evidence="1">
    <location>
        <begin position="12"/>
        <end position="31"/>
    </location>
</feature>
<dbReference type="RefSeq" id="WP_134243715.1">
    <property type="nucleotide sequence ID" value="NZ_SNTY01000014.1"/>
</dbReference>
<protein>
    <submittedName>
        <fullName evidence="3">Type IV pilus modification protein PilV</fullName>
    </submittedName>
</protein>
<comment type="caution">
    <text evidence="3">The sequence shown here is derived from an EMBL/GenBank/DDBJ whole genome shotgun (WGS) entry which is preliminary data.</text>
</comment>
<dbReference type="Proteomes" id="UP000297834">
    <property type="component" value="Unassembled WGS sequence"/>
</dbReference>
<evidence type="ECO:0000256" key="1">
    <source>
        <dbReference type="SAM" id="Phobius"/>
    </source>
</evidence>
<dbReference type="AlphaFoldDB" id="A0A4Y7XDY1"/>
<evidence type="ECO:0000259" key="2">
    <source>
        <dbReference type="Pfam" id="PF22150"/>
    </source>
</evidence>
<dbReference type="NCBIfam" id="TIGR02532">
    <property type="entry name" value="IV_pilin_GFxxxE"/>
    <property type="match status" value="1"/>
</dbReference>
<name>A0A4Y7XDY1_9GAMM</name>
<dbReference type="InterPro" id="IPR054402">
    <property type="entry name" value="Tt1218-like_dom"/>
</dbReference>
<dbReference type="InterPro" id="IPR012902">
    <property type="entry name" value="N_methyl_site"/>
</dbReference>
<keyword evidence="4" id="KW-1185">Reference proteome</keyword>
<accession>A0A4Y7XDY1</accession>
<dbReference type="InterPro" id="IPR013362">
    <property type="entry name" value="Pilus_4_PilV"/>
</dbReference>
<gene>
    <name evidence="3" type="primary">pilV</name>
    <name evidence="3" type="ORF">E2B99_04145</name>
</gene>
<feature type="domain" description="Type IV pilin Tt1218-like" evidence="2">
    <location>
        <begin position="30"/>
        <end position="91"/>
    </location>
</feature>
<dbReference type="EMBL" id="SNTY01000014">
    <property type="protein sequence ID" value="TEU29263.1"/>
    <property type="molecule type" value="Genomic_DNA"/>
</dbReference>
<proteinExistence type="predicted"/>
<dbReference type="OrthoDB" id="6658593at2"/>
<organism evidence="3 4">
    <name type="scientific">Alkanindiges illinoisensis</name>
    <dbReference type="NCBI Taxonomy" id="197183"/>
    <lineage>
        <taxon>Bacteria</taxon>
        <taxon>Pseudomonadati</taxon>
        <taxon>Pseudomonadota</taxon>
        <taxon>Gammaproteobacteria</taxon>
        <taxon>Moraxellales</taxon>
        <taxon>Moraxellaceae</taxon>
        <taxon>Alkanindiges</taxon>
    </lineage>
</organism>
<keyword evidence="1" id="KW-1133">Transmembrane helix</keyword>
<evidence type="ECO:0000313" key="3">
    <source>
        <dbReference type="EMBL" id="TEU29263.1"/>
    </source>
</evidence>
<keyword evidence="1" id="KW-0812">Transmembrane</keyword>
<dbReference type="Pfam" id="PF07963">
    <property type="entry name" value="N_methyl"/>
    <property type="match status" value="1"/>
</dbReference>
<dbReference type="NCBIfam" id="TIGR02523">
    <property type="entry name" value="type_IV_pilV"/>
    <property type="match status" value="1"/>
</dbReference>
<dbReference type="Pfam" id="PF22150">
    <property type="entry name" value="Tt1218-like"/>
    <property type="match status" value="1"/>
</dbReference>
<sequence>MMNKFQKGVGLIEVLVAMLILSIGILGFVALQARATAATTEALKRSEALLVLQGLAERIRLNSQGNYLASAANKNCITNICNANDQAQDDLYFFNKEATTKNMKVSTIECPQTSTEQPRTCLIAAWDKTEPNKGAMPTDTTQNIPCLVADGSKYQDGATCLLMEVY</sequence>
<keyword evidence="1" id="KW-0472">Membrane</keyword>
<evidence type="ECO:0000313" key="4">
    <source>
        <dbReference type="Proteomes" id="UP000297834"/>
    </source>
</evidence>